<dbReference type="PANTHER" id="PTHR30383:SF5">
    <property type="entry name" value="SGNH HYDROLASE-TYPE ESTERASE DOMAIN-CONTAINING PROTEIN"/>
    <property type="match status" value="1"/>
</dbReference>
<dbReference type="Proteomes" id="UP000541352">
    <property type="component" value="Unassembled WGS sequence"/>
</dbReference>
<organism evidence="3 4">
    <name type="scientific">Runella defluvii</name>
    <dbReference type="NCBI Taxonomy" id="370973"/>
    <lineage>
        <taxon>Bacteria</taxon>
        <taxon>Pseudomonadati</taxon>
        <taxon>Bacteroidota</taxon>
        <taxon>Cytophagia</taxon>
        <taxon>Cytophagales</taxon>
        <taxon>Spirosomataceae</taxon>
        <taxon>Runella</taxon>
    </lineage>
</organism>
<keyword evidence="1" id="KW-0812">Transmembrane</keyword>
<keyword evidence="1" id="KW-0472">Membrane</keyword>
<evidence type="ECO:0000313" key="4">
    <source>
        <dbReference type="Proteomes" id="UP000541352"/>
    </source>
</evidence>
<evidence type="ECO:0000259" key="2">
    <source>
        <dbReference type="Pfam" id="PF13472"/>
    </source>
</evidence>
<proteinExistence type="predicted"/>
<dbReference type="InterPro" id="IPR036514">
    <property type="entry name" value="SGNH_hydro_sf"/>
</dbReference>
<dbReference type="AlphaFoldDB" id="A0A7W6ETC9"/>
<evidence type="ECO:0000256" key="1">
    <source>
        <dbReference type="SAM" id="Phobius"/>
    </source>
</evidence>
<comment type="caution">
    <text evidence="3">The sequence shown here is derived from an EMBL/GenBank/DDBJ whole genome shotgun (WGS) entry which is preliminary data.</text>
</comment>
<dbReference type="InterPro" id="IPR013830">
    <property type="entry name" value="SGNH_hydro"/>
</dbReference>
<dbReference type="GO" id="GO:0004622">
    <property type="term" value="F:phosphatidylcholine lysophospholipase activity"/>
    <property type="evidence" value="ECO:0007669"/>
    <property type="project" value="TreeGrafter"/>
</dbReference>
<evidence type="ECO:0000313" key="3">
    <source>
        <dbReference type="EMBL" id="MBB3841588.1"/>
    </source>
</evidence>
<reference evidence="3 4" key="1">
    <citation type="submission" date="2020-08" db="EMBL/GenBank/DDBJ databases">
        <title>Genomic Encyclopedia of Type Strains, Phase IV (KMG-IV): sequencing the most valuable type-strain genomes for metagenomic binning, comparative biology and taxonomic classification.</title>
        <authorList>
            <person name="Goeker M."/>
        </authorList>
    </citation>
    <scope>NUCLEOTIDE SEQUENCE [LARGE SCALE GENOMIC DNA]</scope>
    <source>
        <strain evidence="3 4">DSM 17976</strain>
    </source>
</reference>
<dbReference type="SUPFAM" id="SSF52266">
    <property type="entry name" value="SGNH hydrolase"/>
    <property type="match status" value="1"/>
</dbReference>
<feature type="transmembrane region" description="Helical" evidence="1">
    <location>
        <begin position="6"/>
        <end position="22"/>
    </location>
</feature>
<dbReference type="Pfam" id="PF13472">
    <property type="entry name" value="Lipase_GDSL_2"/>
    <property type="match status" value="1"/>
</dbReference>
<dbReference type="InterPro" id="IPR051532">
    <property type="entry name" value="Ester_Hydrolysis_Enzymes"/>
</dbReference>
<keyword evidence="1" id="KW-1133">Transmembrane helix</keyword>
<accession>A0A7W6ETC9</accession>
<dbReference type="EMBL" id="JACIBY010000018">
    <property type="protein sequence ID" value="MBB3841588.1"/>
    <property type="molecule type" value="Genomic_DNA"/>
</dbReference>
<keyword evidence="4" id="KW-1185">Reference proteome</keyword>
<dbReference type="PANTHER" id="PTHR30383">
    <property type="entry name" value="THIOESTERASE 1/PROTEASE 1/LYSOPHOSPHOLIPASE L1"/>
    <property type="match status" value="1"/>
</dbReference>
<dbReference type="Gene3D" id="3.40.50.1110">
    <property type="entry name" value="SGNH hydrolase"/>
    <property type="match status" value="1"/>
</dbReference>
<dbReference type="RefSeq" id="WP_183979349.1">
    <property type="nucleotide sequence ID" value="NZ_JACIBY010000018.1"/>
</dbReference>
<sequence length="285" mass="32650">MSVFLIVVGSLLLLVFLIYKYLERKIRYHRPDHFPKKGQVSLAEAAGKKVVVCVGDSITHGNVSVNYVDMLERWLGEPYFFYNAGVNSDLSYTVLARLDEIIATKPDYVTLLIGTNDVNATVSKAALNSYYQFKKIAKNVTPDYEGYQRNYTEIVRRLTTETNAQIALISLPIMGEDLQNEANAKADRYSAFIKQVAERENLTYLPVRERMKEFLQQHPKKLKYTYDDTLKLVYMSVVKHEILGQDWDKICLSHGMDLSQDNLHFNTRGAAMIASLVESWLKKSE</sequence>
<feature type="domain" description="SGNH hydrolase-type esterase" evidence="2">
    <location>
        <begin position="53"/>
        <end position="270"/>
    </location>
</feature>
<gene>
    <name evidence="3" type="ORF">FHS57_005616</name>
</gene>
<protein>
    <submittedName>
        <fullName evidence="3">Lysophospholipase L1-like esterase</fullName>
    </submittedName>
</protein>
<name>A0A7W6ETC9_9BACT</name>